<dbReference type="RefSeq" id="WP_087999746.1">
    <property type="nucleotide sequence ID" value="NZ_BMHB01000001.1"/>
</dbReference>
<evidence type="ECO:0000313" key="8">
    <source>
        <dbReference type="Proteomes" id="UP000626244"/>
    </source>
</evidence>
<dbReference type="InterPro" id="IPR000064">
    <property type="entry name" value="NLP_P60_dom"/>
</dbReference>
<dbReference type="GO" id="GO:0008234">
    <property type="term" value="F:cysteine-type peptidase activity"/>
    <property type="evidence" value="ECO:0007669"/>
    <property type="project" value="UniProtKB-KW"/>
</dbReference>
<evidence type="ECO:0000256" key="1">
    <source>
        <dbReference type="ARBA" id="ARBA00007074"/>
    </source>
</evidence>
<dbReference type="SUPFAM" id="SSF54001">
    <property type="entry name" value="Cysteine proteinases"/>
    <property type="match status" value="1"/>
</dbReference>
<comment type="similarity">
    <text evidence="1">Belongs to the peptidase C40 family.</text>
</comment>
<protein>
    <submittedName>
        <fullName evidence="7">Hydrolase</fullName>
    </submittedName>
</protein>
<reference evidence="8" key="1">
    <citation type="journal article" date="2019" name="Int. J. Syst. Evol. Microbiol.">
        <title>The Global Catalogue of Microorganisms (GCM) 10K type strain sequencing project: providing services to taxonomists for standard genome sequencing and annotation.</title>
        <authorList>
            <consortium name="The Broad Institute Genomics Platform"/>
            <consortium name="The Broad Institute Genome Sequencing Center for Infectious Disease"/>
            <person name="Wu L."/>
            <person name="Ma J."/>
        </authorList>
    </citation>
    <scope>NUCLEOTIDE SEQUENCE [LARGE SCALE GENOMIC DNA]</scope>
    <source>
        <strain evidence="8">CGMCC 1.14993</strain>
    </source>
</reference>
<dbReference type="OrthoDB" id="9813368at2"/>
<dbReference type="InterPro" id="IPR038765">
    <property type="entry name" value="Papain-like_cys_pep_sf"/>
</dbReference>
<name>A0A8J3AR94_9BACI</name>
<dbReference type="InterPro" id="IPR036365">
    <property type="entry name" value="PGBD-like_sf"/>
</dbReference>
<keyword evidence="4" id="KW-0788">Thiol protease</keyword>
<accession>A0A8J3AR94</accession>
<evidence type="ECO:0000256" key="3">
    <source>
        <dbReference type="ARBA" id="ARBA00022801"/>
    </source>
</evidence>
<dbReference type="GO" id="GO:0006508">
    <property type="term" value="P:proteolysis"/>
    <property type="evidence" value="ECO:0007669"/>
    <property type="project" value="UniProtKB-KW"/>
</dbReference>
<evidence type="ECO:0000256" key="5">
    <source>
        <dbReference type="SAM" id="SignalP"/>
    </source>
</evidence>
<dbReference type="InterPro" id="IPR036366">
    <property type="entry name" value="PGBDSf"/>
</dbReference>
<dbReference type="Gene3D" id="3.90.1720.10">
    <property type="entry name" value="endopeptidase domain like (from Nostoc punctiforme)"/>
    <property type="match status" value="1"/>
</dbReference>
<evidence type="ECO:0000256" key="4">
    <source>
        <dbReference type="ARBA" id="ARBA00022807"/>
    </source>
</evidence>
<keyword evidence="8" id="KW-1185">Reference proteome</keyword>
<comment type="caution">
    <text evidence="7">The sequence shown here is derived from an EMBL/GenBank/DDBJ whole genome shotgun (WGS) entry which is preliminary data.</text>
</comment>
<dbReference type="PANTHER" id="PTHR47053:SF1">
    <property type="entry name" value="MUREIN DD-ENDOPEPTIDASE MEPH-RELATED"/>
    <property type="match status" value="1"/>
</dbReference>
<keyword evidence="2" id="KW-0645">Protease</keyword>
<feature type="chain" id="PRO_5035187077" evidence="5">
    <location>
        <begin position="25"/>
        <end position="237"/>
    </location>
</feature>
<dbReference type="AlphaFoldDB" id="A0A8J3AR94"/>
<dbReference type="PANTHER" id="PTHR47053">
    <property type="entry name" value="MUREIN DD-ENDOPEPTIDASE MEPH-RELATED"/>
    <property type="match status" value="1"/>
</dbReference>
<dbReference type="InterPro" id="IPR002477">
    <property type="entry name" value="Peptidoglycan-bd-like"/>
</dbReference>
<dbReference type="PROSITE" id="PS51935">
    <property type="entry name" value="NLPC_P60"/>
    <property type="match status" value="1"/>
</dbReference>
<dbReference type="Pfam" id="PF00877">
    <property type="entry name" value="NLPC_P60"/>
    <property type="match status" value="1"/>
</dbReference>
<feature type="signal peptide" evidence="5">
    <location>
        <begin position="1"/>
        <end position="24"/>
    </location>
</feature>
<dbReference type="InterPro" id="IPR051202">
    <property type="entry name" value="Peptidase_C40"/>
</dbReference>
<dbReference type="SUPFAM" id="SSF47090">
    <property type="entry name" value="PGBD-like"/>
    <property type="match status" value="1"/>
</dbReference>
<keyword evidence="5" id="KW-0732">Signal</keyword>
<evidence type="ECO:0000256" key="2">
    <source>
        <dbReference type="ARBA" id="ARBA00022670"/>
    </source>
</evidence>
<feature type="domain" description="NlpC/P60" evidence="6">
    <location>
        <begin position="116"/>
        <end position="236"/>
    </location>
</feature>
<organism evidence="7 8">
    <name type="scientific">Gottfriedia solisilvae</name>
    <dbReference type="NCBI Taxonomy" id="1516104"/>
    <lineage>
        <taxon>Bacteria</taxon>
        <taxon>Bacillati</taxon>
        <taxon>Bacillota</taxon>
        <taxon>Bacilli</taxon>
        <taxon>Bacillales</taxon>
        <taxon>Bacillaceae</taxon>
        <taxon>Gottfriedia</taxon>
    </lineage>
</organism>
<evidence type="ECO:0000259" key="6">
    <source>
        <dbReference type="PROSITE" id="PS51935"/>
    </source>
</evidence>
<dbReference type="Pfam" id="PF01471">
    <property type="entry name" value="PG_binding_1"/>
    <property type="match status" value="1"/>
</dbReference>
<sequence>MNRQLVIALVCIISMIFFTKESQAAATNELKKGMTGKAVMQLQIKLKEQRYYTGNPTEYFGSDVETALKKYQTTKKLKVTGVLNDQTSMMLFGKSVAAFIKQYPNSKTTTASYDPYSKKEQVTTIAKQYTGVPYKFGGTTTKGFDCSGYVGYVYNKVGTELPRTAASMYTASSIVKKPVPGDLVFFKNTYKKGISHVGIFMGDNNFISATSSKGVAVVSLSNSYWKGKFAGSGSVIN</sequence>
<dbReference type="Proteomes" id="UP000626244">
    <property type="component" value="Unassembled WGS sequence"/>
</dbReference>
<gene>
    <name evidence="7" type="ORF">GCM10007380_28120</name>
</gene>
<evidence type="ECO:0000313" key="7">
    <source>
        <dbReference type="EMBL" id="GGI15467.1"/>
    </source>
</evidence>
<dbReference type="Gene3D" id="1.10.101.10">
    <property type="entry name" value="PGBD-like superfamily/PGBD"/>
    <property type="match status" value="1"/>
</dbReference>
<dbReference type="EMBL" id="BMHB01000001">
    <property type="protein sequence ID" value="GGI15467.1"/>
    <property type="molecule type" value="Genomic_DNA"/>
</dbReference>
<proteinExistence type="inferred from homology"/>
<keyword evidence="3 7" id="KW-0378">Hydrolase</keyword>